<comment type="caution">
    <text evidence="1">The sequence shown here is derived from an EMBL/GenBank/DDBJ whole genome shotgun (WGS) entry which is preliminary data.</text>
</comment>
<gene>
    <name evidence="1" type="ORF">GCM10023320_35160</name>
</gene>
<name>A0ABP9NL92_9PSEU</name>
<evidence type="ECO:0000313" key="2">
    <source>
        <dbReference type="Proteomes" id="UP001500804"/>
    </source>
</evidence>
<evidence type="ECO:0000313" key="1">
    <source>
        <dbReference type="EMBL" id="GAA5123437.1"/>
    </source>
</evidence>
<reference evidence="2" key="1">
    <citation type="journal article" date="2019" name="Int. J. Syst. Evol. Microbiol.">
        <title>The Global Catalogue of Microorganisms (GCM) 10K type strain sequencing project: providing services to taxonomists for standard genome sequencing and annotation.</title>
        <authorList>
            <consortium name="The Broad Institute Genomics Platform"/>
            <consortium name="The Broad Institute Genome Sequencing Center for Infectious Disease"/>
            <person name="Wu L."/>
            <person name="Ma J."/>
        </authorList>
    </citation>
    <scope>NUCLEOTIDE SEQUENCE [LARGE SCALE GENOMIC DNA]</scope>
    <source>
        <strain evidence="2">JCM 18302</strain>
    </source>
</reference>
<dbReference type="SUPFAM" id="SSF81606">
    <property type="entry name" value="PP2C-like"/>
    <property type="match status" value="1"/>
</dbReference>
<evidence type="ECO:0008006" key="3">
    <source>
        <dbReference type="Google" id="ProtNLM"/>
    </source>
</evidence>
<sequence>MKVHTAQLPGAETSTDRVIVTPDAVIVLDGASAYLPSAIGPGTYAETLGRNIAAELHQAPGTPIANAVAEAIRRTSEQLDLRPGASPSSTVAILRARPDAADLYVLGDSPIHYGIGHRQHSLTDDRLSAVATPEREHYRAQLRAGHGYDDAHHAALVHLQRTQQQARNVEGGYWIAETDPAAAHHALTTSVERDMIEWAVLATDGAADLIEHAGHRWHRIAQYDDAQLTALLARVHEWEDTSDPDGRHLPRAERHDDKTIAALASIWT</sequence>
<dbReference type="Gene3D" id="3.60.40.10">
    <property type="entry name" value="PPM-type phosphatase domain"/>
    <property type="match status" value="1"/>
</dbReference>
<keyword evidence="2" id="KW-1185">Reference proteome</keyword>
<dbReference type="Proteomes" id="UP001500804">
    <property type="component" value="Unassembled WGS sequence"/>
</dbReference>
<organism evidence="1 2">
    <name type="scientific">Pseudonocardia adelaidensis</name>
    <dbReference type="NCBI Taxonomy" id="648754"/>
    <lineage>
        <taxon>Bacteria</taxon>
        <taxon>Bacillati</taxon>
        <taxon>Actinomycetota</taxon>
        <taxon>Actinomycetes</taxon>
        <taxon>Pseudonocardiales</taxon>
        <taxon>Pseudonocardiaceae</taxon>
        <taxon>Pseudonocardia</taxon>
    </lineage>
</organism>
<dbReference type="InterPro" id="IPR036457">
    <property type="entry name" value="PPM-type-like_dom_sf"/>
</dbReference>
<proteinExistence type="predicted"/>
<dbReference type="EMBL" id="BAABJO010000012">
    <property type="protein sequence ID" value="GAA5123437.1"/>
    <property type="molecule type" value="Genomic_DNA"/>
</dbReference>
<accession>A0ABP9NL92</accession>
<protein>
    <recommendedName>
        <fullName evidence="3">Protein phosphatase 2C-like protein</fullName>
    </recommendedName>
</protein>